<feature type="transmembrane region" description="Helical" evidence="12">
    <location>
        <begin position="118"/>
        <end position="141"/>
    </location>
</feature>
<dbReference type="GO" id="GO:0015293">
    <property type="term" value="F:symporter activity"/>
    <property type="evidence" value="ECO:0007669"/>
    <property type="project" value="TreeGrafter"/>
</dbReference>
<evidence type="ECO:0000256" key="6">
    <source>
        <dbReference type="ARBA" id="ARBA00022989"/>
    </source>
</evidence>
<evidence type="ECO:0000313" key="14">
    <source>
        <dbReference type="Proteomes" id="UP001174314"/>
    </source>
</evidence>
<evidence type="ECO:0000256" key="8">
    <source>
        <dbReference type="ARBA" id="ARBA00023065"/>
    </source>
</evidence>
<dbReference type="EMBL" id="CP137757">
    <property type="protein sequence ID" value="WPF24774.1"/>
    <property type="molecule type" value="Genomic_DNA"/>
</dbReference>
<sequence length="532" mass="57097">MHQQFGTLNWLAIAVYIVAMLAVGIYFSKRAGASSDDYFKAGGRIPAWAAGFSIYATTLSAITFMSIPEKAYLTDWAYSAGNIAIFAIVPILVYYYVPFFRKLDVTTAYEYLEERFDVVLRVFGSLFFVLFHIGRIAIVIYLPTLALTAVSDINPYLIAGLVGIACVIYTFLGGMEGVIWSDVIQGIILLSGALVVIIVAMVNSPGSISHTLSEAASEGKFYSADNFTFSDLSLSIPIIFLGSVLNNLQSYTASQDVVQRYQTTPSVQATKGSLYVNGCLALITIPIFYGMGTALYTYYQGNGGFPDDVNTSAIVPYYILTELPGGVAGLIIGGILAAAQSTISSSLNSISACITVDIRNRLMPNRGEASVLFSRMVIVITGLFSTSVALWLIASEKGELWDLFLTLTGLFGIPIAAVFALGIFTVRANRFGVLAGLLLGAVSGYFMNQTDLGPFMISIVAFAVTLVAGYVLSLPLAGVAKATRAETLPLTIHGKDLSYERKSARREALKNEAAAVIPDTDDPTEPKSVAQV</sequence>
<keyword evidence="10" id="KW-0739">Sodium transport</keyword>
<feature type="transmembrane region" description="Helical" evidence="12">
    <location>
        <begin position="274"/>
        <end position="297"/>
    </location>
</feature>
<dbReference type="PANTHER" id="PTHR42985:SF40">
    <property type="entry name" value="LD47995P-RELATED"/>
    <property type="match status" value="1"/>
</dbReference>
<dbReference type="GO" id="GO:0005886">
    <property type="term" value="C:plasma membrane"/>
    <property type="evidence" value="ECO:0007669"/>
    <property type="project" value="UniProtKB-SubCell"/>
</dbReference>
<feature type="transmembrane region" description="Helical" evidence="12">
    <location>
        <begin position="369"/>
        <end position="394"/>
    </location>
</feature>
<evidence type="ECO:0000256" key="9">
    <source>
        <dbReference type="ARBA" id="ARBA00023136"/>
    </source>
</evidence>
<feature type="transmembrane region" description="Helical" evidence="12">
    <location>
        <begin position="47"/>
        <end position="67"/>
    </location>
</feature>
<keyword evidence="6 12" id="KW-1133">Transmembrane helix</keyword>
<evidence type="ECO:0000256" key="11">
    <source>
        <dbReference type="RuleBase" id="RU362091"/>
    </source>
</evidence>
<dbReference type="InterPro" id="IPR051163">
    <property type="entry name" value="Sodium:Solute_Symporter_SSF"/>
</dbReference>
<evidence type="ECO:0000256" key="10">
    <source>
        <dbReference type="ARBA" id="ARBA00023201"/>
    </source>
</evidence>
<evidence type="ECO:0000256" key="1">
    <source>
        <dbReference type="ARBA" id="ARBA00004651"/>
    </source>
</evidence>
<name>A0AAU0PXK7_9CORY</name>
<keyword evidence="4" id="KW-1003">Cell membrane</keyword>
<proteinExistence type="inferred from homology"/>
<dbReference type="KEGG" id="cpsk:Q0N40_09625"/>
<keyword evidence="5 12" id="KW-0812">Transmembrane</keyword>
<accession>A0AAU0PXK7</accession>
<keyword evidence="14" id="KW-1185">Reference proteome</keyword>
<evidence type="ECO:0000256" key="3">
    <source>
        <dbReference type="ARBA" id="ARBA00022448"/>
    </source>
</evidence>
<evidence type="ECO:0000256" key="2">
    <source>
        <dbReference type="ARBA" id="ARBA00006434"/>
    </source>
</evidence>
<feature type="transmembrane region" description="Helical" evidence="12">
    <location>
        <begin position="6"/>
        <end position="27"/>
    </location>
</feature>
<feature type="transmembrane region" description="Helical" evidence="12">
    <location>
        <begin position="153"/>
        <end position="172"/>
    </location>
</feature>
<dbReference type="CDD" id="cd11495">
    <property type="entry name" value="SLC5sbd_NIS-like_u3"/>
    <property type="match status" value="1"/>
</dbReference>
<feature type="transmembrane region" description="Helical" evidence="12">
    <location>
        <begin position="79"/>
        <end position="97"/>
    </location>
</feature>
<dbReference type="Pfam" id="PF00474">
    <property type="entry name" value="SSF"/>
    <property type="match status" value="1"/>
</dbReference>
<dbReference type="InterPro" id="IPR038377">
    <property type="entry name" value="Na/Glc_symporter_sf"/>
</dbReference>
<protein>
    <submittedName>
        <fullName evidence="13">Sodium:solute symporter</fullName>
    </submittedName>
</protein>
<dbReference type="RefSeq" id="WP_221923863.1">
    <property type="nucleotide sequence ID" value="NZ_CP137757.1"/>
</dbReference>
<dbReference type="AlphaFoldDB" id="A0AAU0PXK7"/>
<gene>
    <name evidence="13" type="ORF">Q0N40_09625</name>
</gene>
<evidence type="ECO:0000256" key="7">
    <source>
        <dbReference type="ARBA" id="ARBA00023053"/>
    </source>
</evidence>
<dbReference type="Proteomes" id="UP001174314">
    <property type="component" value="Chromosome"/>
</dbReference>
<comment type="similarity">
    <text evidence="2 11">Belongs to the sodium:solute symporter (SSF) (TC 2.A.21) family.</text>
</comment>
<feature type="transmembrane region" description="Helical" evidence="12">
    <location>
        <begin position="184"/>
        <end position="202"/>
    </location>
</feature>
<feature type="transmembrane region" description="Helical" evidence="12">
    <location>
        <begin position="317"/>
        <end position="339"/>
    </location>
</feature>
<feature type="transmembrane region" description="Helical" evidence="12">
    <location>
        <begin position="400"/>
        <end position="424"/>
    </location>
</feature>
<dbReference type="GO" id="GO:0006814">
    <property type="term" value="P:sodium ion transport"/>
    <property type="evidence" value="ECO:0007669"/>
    <property type="project" value="UniProtKB-KW"/>
</dbReference>
<dbReference type="PANTHER" id="PTHR42985">
    <property type="entry name" value="SODIUM-COUPLED MONOCARBOXYLATE TRANSPORTER"/>
    <property type="match status" value="1"/>
</dbReference>
<evidence type="ECO:0000256" key="5">
    <source>
        <dbReference type="ARBA" id="ARBA00022692"/>
    </source>
</evidence>
<evidence type="ECO:0000256" key="4">
    <source>
        <dbReference type="ARBA" id="ARBA00022475"/>
    </source>
</evidence>
<keyword evidence="7" id="KW-0915">Sodium</keyword>
<evidence type="ECO:0000256" key="12">
    <source>
        <dbReference type="SAM" id="Phobius"/>
    </source>
</evidence>
<comment type="subcellular location">
    <subcellularLocation>
        <location evidence="1">Cell membrane</location>
        <topology evidence="1">Multi-pass membrane protein</topology>
    </subcellularLocation>
</comment>
<reference evidence="13 14" key="1">
    <citation type="submission" date="2023-10" db="EMBL/GenBank/DDBJ databases">
        <title>complete genome sequence of Corynebacterium pseudokroppenstedtii P15-C1.</title>
        <authorList>
            <person name="Bruggemann H."/>
            <person name="Poehlein A."/>
        </authorList>
    </citation>
    <scope>NUCLEOTIDE SEQUENCE [LARGE SCALE GENOMIC DNA]</scope>
    <source>
        <strain evidence="13 14">P15_C1</strain>
    </source>
</reference>
<organism evidence="13 14">
    <name type="scientific">Corynebacterium pseudokroppenstedtii</name>
    <dbReference type="NCBI Taxonomy" id="2804917"/>
    <lineage>
        <taxon>Bacteria</taxon>
        <taxon>Bacillati</taxon>
        <taxon>Actinomycetota</taxon>
        <taxon>Actinomycetes</taxon>
        <taxon>Mycobacteriales</taxon>
        <taxon>Corynebacteriaceae</taxon>
        <taxon>Corynebacterium</taxon>
    </lineage>
</organism>
<dbReference type="NCBIfam" id="TIGR00813">
    <property type="entry name" value="sss"/>
    <property type="match status" value="1"/>
</dbReference>
<dbReference type="PROSITE" id="PS50283">
    <property type="entry name" value="NA_SOLUT_SYMP_3"/>
    <property type="match status" value="1"/>
</dbReference>
<evidence type="ECO:0000313" key="13">
    <source>
        <dbReference type="EMBL" id="WPF24774.1"/>
    </source>
</evidence>
<keyword evidence="8" id="KW-0406">Ion transport</keyword>
<dbReference type="Gene3D" id="1.20.1730.10">
    <property type="entry name" value="Sodium/glucose cotransporter"/>
    <property type="match status" value="1"/>
</dbReference>
<feature type="transmembrane region" description="Helical" evidence="12">
    <location>
        <begin position="232"/>
        <end position="253"/>
    </location>
</feature>
<feature type="transmembrane region" description="Helical" evidence="12">
    <location>
        <begin position="453"/>
        <end position="474"/>
    </location>
</feature>
<feature type="transmembrane region" description="Helical" evidence="12">
    <location>
        <begin position="431"/>
        <end position="447"/>
    </location>
</feature>
<dbReference type="InterPro" id="IPR001734">
    <property type="entry name" value="Na/solute_symporter"/>
</dbReference>
<keyword evidence="9 12" id="KW-0472">Membrane</keyword>
<keyword evidence="3" id="KW-0813">Transport</keyword>